<dbReference type="EMBL" id="KN822111">
    <property type="protein sequence ID" value="KIM56706.1"/>
    <property type="molecule type" value="Genomic_DNA"/>
</dbReference>
<feature type="compositionally biased region" description="Low complexity" evidence="1">
    <location>
        <begin position="202"/>
        <end position="218"/>
    </location>
</feature>
<proteinExistence type="predicted"/>
<dbReference type="Gene3D" id="3.40.50.300">
    <property type="entry name" value="P-loop containing nucleotide triphosphate hydrolases"/>
    <property type="match status" value="1"/>
</dbReference>
<feature type="region of interest" description="Disordered" evidence="1">
    <location>
        <begin position="1"/>
        <end position="103"/>
    </location>
</feature>
<accession>A0A0C3DKW5</accession>
<sequence>MSWSRTLFSKGEGEARKADSLTPSRRPSNLGFDEAPFSSRTNTNSTIEDCPVPLDVSRSQIKTRAQGAVSDTTGTTHALGTHPMSNGGQDDVQNTTRRRPPPAQVSAYTGVLSINALGGYVSANNGGTQAMAASAVANSGKRDPPRNQTPSLASIPSKAPSGRVDADHLVDAVSPVSSLGTSNPRDLRSKGPDSMSTTTRGASARSRPPRSDSSSAVPQKAVGTPGNQPVIAETVNSGFRQSPNYVRGSSIDLQAKQAPIQQDTDKPYMTRRSGTSAQPLAHPRGVPIDAQAETLVSNNWPISTGSGTNAQASVYVQGAPTSWQADQLLALSDPVVTGKRTTTMRPGTYTQPSGPVRGVPHSQAEWSSESLVADKRLVAKRPNTITQASDLLDDESKDGHSYTVDDASKYSEKSSVTPNNAFEVVGVDDLGKEDVIIAIMGPTGAGKSSFVSKAAGTGGDGVGHDLESHTNEIKATRCTIGEASIVLVDTPGFDDTKKTDLQILESIANWLGETYKGGALLSGLLYFHRITDNRMAGTPLKNLKVFRQLCGNDAMSQIVLTTTMWDEIDEKVGIERLEELEENYWKVMIKQGSRTFRYLNTQESAMELLQLVAKKRREVRLQKEITDKHMELRETSAGQELHSRLDQLAASQMQVLERLRAQLKDGPTEDLRKEFETAKAQLDDTLRQSQTLKLNVMQKTMAFFRQRIGL</sequence>
<evidence type="ECO:0000313" key="3">
    <source>
        <dbReference type="EMBL" id="KIM56706.1"/>
    </source>
</evidence>
<dbReference type="SUPFAM" id="SSF52540">
    <property type="entry name" value="P-loop containing nucleoside triphosphate hydrolases"/>
    <property type="match status" value="1"/>
</dbReference>
<evidence type="ECO:0000256" key="1">
    <source>
        <dbReference type="SAM" id="MobiDB-lite"/>
    </source>
</evidence>
<reference evidence="4" key="2">
    <citation type="submission" date="2015-01" db="EMBL/GenBank/DDBJ databases">
        <title>Evolutionary Origins and Diversification of the Mycorrhizal Mutualists.</title>
        <authorList>
            <consortium name="DOE Joint Genome Institute"/>
            <consortium name="Mycorrhizal Genomics Consortium"/>
            <person name="Kohler A."/>
            <person name="Kuo A."/>
            <person name="Nagy L.G."/>
            <person name="Floudas D."/>
            <person name="Copeland A."/>
            <person name="Barry K.W."/>
            <person name="Cichocki N."/>
            <person name="Veneault-Fourrey C."/>
            <person name="LaButti K."/>
            <person name="Lindquist E.A."/>
            <person name="Lipzen A."/>
            <person name="Lundell T."/>
            <person name="Morin E."/>
            <person name="Murat C."/>
            <person name="Riley R."/>
            <person name="Ohm R."/>
            <person name="Sun H."/>
            <person name="Tunlid A."/>
            <person name="Henrissat B."/>
            <person name="Grigoriev I.V."/>
            <person name="Hibbett D.S."/>
            <person name="Martin F."/>
        </authorList>
    </citation>
    <scope>NUCLEOTIDE SEQUENCE [LARGE SCALE GENOMIC DNA]</scope>
    <source>
        <strain evidence="4">Foug A</strain>
    </source>
</reference>
<feature type="compositionally biased region" description="Polar residues" evidence="1">
    <location>
        <begin position="38"/>
        <end position="47"/>
    </location>
</feature>
<feature type="compositionally biased region" description="Polar residues" evidence="1">
    <location>
        <begin position="57"/>
        <end position="95"/>
    </location>
</feature>
<feature type="region of interest" description="Disordered" evidence="1">
    <location>
        <begin position="134"/>
        <end position="231"/>
    </location>
</feature>
<dbReference type="InterPro" id="IPR027417">
    <property type="entry name" value="P-loop_NTPase"/>
</dbReference>
<dbReference type="AlphaFoldDB" id="A0A0C3DKW5"/>
<feature type="region of interest" description="Disordered" evidence="1">
    <location>
        <begin position="338"/>
        <end position="359"/>
    </location>
</feature>
<keyword evidence="4" id="KW-1185">Reference proteome</keyword>
<feature type="compositionally biased region" description="Polar residues" evidence="1">
    <location>
        <begin position="175"/>
        <end position="184"/>
    </location>
</feature>
<dbReference type="STRING" id="1036808.A0A0C3DKW5"/>
<name>A0A0C3DKW5_9AGAM</name>
<protein>
    <recommendedName>
        <fullName evidence="2">G domain-containing protein</fullName>
    </recommendedName>
</protein>
<evidence type="ECO:0000259" key="2">
    <source>
        <dbReference type="Pfam" id="PF01926"/>
    </source>
</evidence>
<dbReference type="InParanoid" id="A0A0C3DKW5"/>
<reference evidence="3 4" key="1">
    <citation type="submission" date="2014-04" db="EMBL/GenBank/DDBJ databases">
        <authorList>
            <consortium name="DOE Joint Genome Institute"/>
            <person name="Kuo A."/>
            <person name="Kohler A."/>
            <person name="Nagy L.G."/>
            <person name="Floudas D."/>
            <person name="Copeland A."/>
            <person name="Barry K.W."/>
            <person name="Cichocki N."/>
            <person name="Veneault-Fourrey C."/>
            <person name="LaButti K."/>
            <person name="Lindquist E.A."/>
            <person name="Lipzen A."/>
            <person name="Lundell T."/>
            <person name="Morin E."/>
            <person name="Murat C."/>
            <person name="Sun H."/>
            <person name="Tunlid A."/>
            <person name="Henrissat B."/>
            <person name="Grigoriev I.V."/>
            <person name="Hibbett D.S."/>
            <person name="Martin F."/>
            <person name="Nordberg H.P."/>
            <person name="Cantor M.N."/>
            <person name="Hua S.X."/>
        </authorList>
    </citation>
    <scope>NUCLEOTIDE SEQUENCE [LARGE SCALE GENOMIC DNA]</scope>
    <source>
        <strain evidence="3 4">Foug A</strain>
    </source>
</reference>
<feature type="compositionally biased region" description="Polar residues" evidence="1">
    <location>
        <begin position="339"/>
        <end position="353"/>
    </location>
</feature>
<dbReference type="OrthoDB" id="2681031at2759"/>
<evidence type="ECO:0000313" key="4">
    <source>
        <dbReference type="Proteomes" id="UP000053989"/>
    </source>
</evidence>
<feature type="domain" description="G" evidence="2">
    <location>
        <begin position="437"/>
        <end position="498"/>
    </location>
</feature>
<dbReference type="Pfam" id="PF01926">
    <property type="entry name" value="MMR_HSR1"/>
    <property type="match status" value="1"/>
</dbReference>
<feature type="region of interest" description="Disordered" evidence="1">
    <location>
        <begin position="259"/>
        <end position="283"/>
    </location>
</feature>
<organism evidence="3 4">
    <name type="scientific">Scleroderma citrinum Foug A</name>
    <dbReference type="NCBI Taxonomy" id="1036808"/>
    <lineage>
        <taxon>Eukaryota</taxon>
        <taxon>Fungi</taxon>
        <taxon>Dikarya</taxon>
        <taxon>Basidiomycota</taxon>
        <taxon>Agaricomycotina</taxon>
        <taxon>Agaricomycetes</taxon>
        <taxon>Agaricomycetidae</taxon>
        <taxon>Boletales</taxon>
        <taxon>Sclerodermatineae</taxon>
        <taxon>Sclerodermataceae</taxon>
        <taxon>Scleroderma</taxon>
    </lineage>
</organism>
<dbReference type="GO" id="GO:0005525">
    <property type="term" value="F:GTP binding"/>
    <property type="evidence" value="ECO:0007669"/>
    <property type="project" value="InterPro"/>
</dbReference>
<gene>
    <name evidence="3" type="ORF">SCLCIDRAFT_1220148</name>
</gene>
<dbReference type="HOGENOM" id="CLU_388905_0_0_1"/>
<dbReference type="Proteomes" id="UP000053989">
    <property type="component" value="Unassembled WGS sequence"/>
</dbReference>
<dbReference type="InterPro" id="IPR006073">
    <property type="entry name" value="GTP-bd"/>
</dbReference>